<dbReference type="Proteomes" id="UP000765507">
    <property type="component" value="Unassembled WGS sequence"/>
</dbReference>
<gene>
    <name evidence="2" type="ORF">G0U57_002180</name>
</gene>
<dbReference type="GO" id="GO:0035082">
    <property type="term" value="P:axoneme assembly"/>
    <property type="evidence" value="ECO:0007669"/>
    <property type="project" value="TreeGrafter"/>
</dbReference>
<name>A0A8T1SR54_CHESE</name>
<dbReference type="PANTHER" id="PTHR14726">
    <property type="entry name" value="JHY PROTEIN HOMOLOG"/>
    <property type="match status" value="1"/>
</dbReference>
<comment type="caution">
    <text evidence="2">The sequence shown here is derived from an EMBL/GenBank/DDBJ whole genome shotgun (WGS) entry which is preliminary data.</text>
</comment>
<dbReference type="AlphaFoldDB" id="A0A8T1SR54"/>
<organism evidence="2 3">
    <name type="scientific">Chelydra serpentina</name>
    <name type="common">Snapping turtle</name>
    <name type="synonym">Testudo serpentina</name>
    <dbReference type="NCBI Taxonomy" id="8475"/>
    <lineage>
        <taxon>Eukaryota</taxon>
        <taxon>Metazoa</taxon>
        <taxon>Chordata</taxon>
        <taxon>Craniata</taxon>
        <taxon>Vertebrata</taxon>
        <taxon>Euteleostomi</taxon>
        <taxon>Archelosauria</taxon>
        <taxon>Testudinata</taxon>
        <taxon>Testudines</taxon>
        <taxon>Cryptodira</taxon>
        <taxon>Durocryptodira</taxon>
        <taxon>Americhelydia</taxon>
        <taxon>Chelydroidea</taxon>
        <taxon>Chelydridae</taxon>
        <taxon>Chelydra</taxon>
    </lineage>
</organism>
<accession>A0A8T1SR54</accession>
<sequence>MNNSLSQRVLIQSHGHHTNFKGPSLSEGNCHPSLHDSQESDSESLTQEIQYQLELQKRIYENEVLVGQSSDELENDSLDEDSLEEKSLNESEGANYDKVQFSNGKEYGKQTHYNESKQQPTDRYCNLRYNPNWKSNKEGAKFSELNRRHHVAEKIPRGSSQDSAYLLSKDVFEENNQLVERQNVYSAFDTELLSLDDQPVGISSAPFRLHTEGEPSADDCQYKHSSSTYSDVFSPRSVEVQQQRTKKDFVEKNKLTLGLATQNQDSYLHLHSRKREEVRQGQVSDVRTTDERLIQNAIDFQSMAMDPEDKWLQRSHQLKVPFWVEYECDFLNL</sequence>
<dbReference type="PANTHER" id="PTHR14726:SF1">
    <property type="entry name" value="JHY PROTEIN HOMOLOG"/>
    <property type="match status" value="1"/>
</dbReference>
<feature type="region of interest" description="Disordered" evidence="1">
    <location>
        <begin position="68"/>
        <end position="123"/>
    </location>
</feature>
<feature type="compositionally biased region" description="Basic and acidic residues" evidence="1">
    <location>
        <begin position="106"/>
        <end position="115"/>
    </location>
</feature>
<evidence type="ECO:0000313" key="3">
    <source>
        <dbReference type="Proteomes" id="UP000765507"/>
    </source>
</evidence>
<feature type="compositionally biased region" description="Acidic residues" evidence="1">
    <location>
        <begin position="71"/>
        <end position="83"/>
    </location>
</feature>
<proteinExistence type="predicted"/>
<feature type="region of interest" description="Disordered" evidence="1">
    <location>
        <begin position="16"/>
        <end position="46"/>
    </location>
</feature>
<protein>
    <submittedName>
        <fullName evidence="2">Uncharacterized protein</fullName>
    </submittedName>
</protein>
<dbReference type="InterPro" id="IPR027968">
    <property type="entry name" value="JHY"/>
</dbReference>
<dbReference type="OrthoDB" id="10057281at2759"/>
<keyword evidence="3" id="KW-1185">Reference proteome</keyword>
<evidence type="ECO:0000313" key="2">
    <source>
        <dbReference type="EMBL" id="KAG6931130.1"/>
    </source>
</evidence>
<dbReference type="EMBL" id="JAHGAV010000126">
    <property type="protein sequence ID" value="KAG6931130.1"/>
    <property type="molecule type" value="Genomic_DNA"/>
</dbReference>
<reference evidence="2 3" key="1">
    <citation type="journal article" date="2020" name="G3 (Bethesda)">
        <title>Draft Genome of the Common Snapping Turtle, Chelydra serpentina, a Model for Phenotypic Plasticity in Reptiles.</title>
        <authorList>
            <person name="Das D."/>
            <person name="Singh S.K."/>
            <person name="Bierstedt J."/>
            <person name="Erickson A."/>
            <person name="Galli G.L.J."/>
            <person name="Crossley D.A. 2nd"/>
            <person name="Rhen T."/>
        </authorList>
    </citation>
    <scope>NUCLEOTIDE SEQUENCE [LARGE SCALE GENOMIC DNA]</scope>
    <source>
        <strain evidence="2">KW</strain>
    </source>
</reference>
<evidence type="ECO:0000256" key="1">
    <source>
        <dbReference type="SAM" id="MobiDB-lite"/>
    </source>
</evidence>